<dbReference type="AlphaFoldDB" id="A0A0B1TIZ5"/>
<feature type="transmembrane region" description="Helical" evidence="1">
    <location>
        <begin position="66"/>
        <end position="83"/>
    </location>
</feature>
<gene>
    <name evidence="2" type="ORF">OESDEN_02493</name>
</gene>
<organism evidence="2 3">
    <name type="scientific">Oesophagostomum dentatum</name>
    <name type="common">Nodular worm</name>
    <dbReference type="NCBI Taxonomy" id="61180"/>
    <lineage>
        <taxon>Eukaryota</taxon>
        <taxon>Metazoa</taxon>
        <taxon>Ecdysozoa</taxon>
        <taxon>Nematoda</taxon>
        <taxon>Chromadorea</taxon>
        <taxon>Rhabditida</taxon>
        <taxon>Rhabditina</taxon>
        <taxon>Rhabditomorpha</taxon>
        <taxon>Strongyloidea</taxon>
        <taxon>Strongylidae</taxon>
        <taxon>Oesophagostomum</taxon>
    </lineage>
</organism>
<keyword evidence="1" id="KW-0472">Membrane</keyword>
<name>A0A0B1TIZ5_OESDE</name>
<reference evidence="2 3" key="1">
    <citation type="submission" date="2014-03" db="EMBL/GenBank/DDBJ databases">
        <title>Draft genome of the hookworm Oesophagostomum dentatum.</title>
        <authorList>
            <person name="Mitreva M."/>
        </authorList>
    </citation>
    <scope>NUCLEOTIDE SEQUENCE [LARGE SCALE GENOMIC DNA]</scope>
    <source>
        <strain evidence="2 3">OD-Hann</strain>
    </source>
</reference>
<sequence>MPAHRLLPPHMAARSSNRSVELCWCVGQLCNDYPSVPMNSVLVNVIIVLYMRSLCLLHSRLRADNASIWLLVLWISLITLWVQR</sequence>
<proteinExistence type="predicted"/>
<keyword evidence="3" id="KW-1185">Reference proteome</keyword>
<evidence type="ECO:0000313" key="2">
    <source>
        <dbReference type="EMBL" id="KHJ97523.1"/>
    </source>
</evidence>
<accession>A0A0B1TIZ5</accession>
<dbReference type="Proteomes" id="UP000053660">
    <property type="component" value="Unassembled WGS sequence"/>
</dbReference>
<protein>
    <submittedName>
        <fullName evidence="2">Uncharacterized protein</fullName>
    </submittedName>
</protein>
<keyword evidence="1" id="KW-0812">Transmembrane</keyword>
<keyword evidence="1" id="KW-1133">Transmembrane helix</keyword>
<dbReference type="EMBL" id="KN549441">
    <property type="protein sequence ID" value="KHJ97523.1"/>
    <property type="molecule type" value="Genomic_DNA"/>
</dbReference>
<evidence type="ECO:0000256" key="1">
    <source>
        <dbReference type="SAM" id="Phobius"/>
    </source>
</evidence>
<dbReference type="OrthoDB" id="5854121at2759"/>
<evidence type="ECO:0000313" key="3">
    <source>
        <dbReference type="Proteomes" id="UP000053660"/>
    </source>
</evidence>
<feature type="transmembrane region" description="Helical" evidence="1">
    <location>
        <begin position="41"/>
        <end position="59"/>
    </location>
</feature>